<evidence type="ECO:0000313" key="7">
    <source>
        <dbReference type="EMBL" id="RDE08496.1"/>
    </source>
</evidence>
<feature type="domain" description="Solute-binding protein family 3/N-terminal" evidence="6">
    <location>
        <begin position="39"/>
        <end position="268"/>
    </location>
</feature>
<keyword evidence="3 5" id="KW-0732">Signal</keyword>
<accession>A0A369W1D9</accession>
<evidence type="ECO:0000256" key="3">
    <source>
        <dbReference type="ARBA" id="ARBA00022729"/>
    </source>
</evidence>
<evidence type="ECO:0000256" key="5">
    <source>
        <dbReference type="SAM" id="SignalP"/>
    </source>
</evidence>
<dbReference type="InterPro" id="IPR001638">
    <property type="entry name" value="Solute-binding_3/MltF_N"/>
</dbReference>
<comment type="caution">
    <text evidence="7">The sequence shown here is derived from an EMBL/GenBank/DDBJ whole genome shotgun (WGS) entry which is preliminary data.</text>
</comment>
<evidence type="ECO:0000256" key="1">
    <source>
        <dbReference type="ARBA" id="ARBA00010333"/>
    </source>
</evidence>
<proteinExistence type="inferred from homology"/>
<dbReference type="InterPro" id="IPR018313">
    <property type="entry name" value="SBP_3_CS"/>
</dbReference>
<dbReference type="EMBL" id="QQNH01000016">
    <property type="protein sequence ID" value="RDE08496.1"/>
    <property type="molecule type" value="Genomic_DNA"/>
</dbReference>
<comment type="similarity">
    <text evidence="1 4">Belongs to the bacterial solute-binding protein 3 family.</text>
</comment>
<dbReference type="Proteomes" id="UP000253759">
    <property type="component" value="Unassembled WGS sequence"/>
</dbReference>
<dbReference type="SUPFAM" id="SSF53850">
    <property type="entry name" value="Periplasmic binding protein-like II"/>
    <property type="match status" value="1"/>
</dbReference>
<reference evidence="8" key="1">
    <citation type="submission" date="2018-07" db="EMBL/GenBank/DDBJ databases">
        <authorList>
            <person name="Liu B.-T."/>
            <person name="Du Z."/>
        </authorList>
    </citation>
    <scope>NUCLEOTIDE SEQUENCE [LARGE SCALE GENOMIC DNA]</scope>
    <source>
        <strain evidence="8">XYN52</strain>
    </source>
</reference>
<sequence>MLCGALLGGTALPAPAVAQPVVSAPFTISTLETVRTRGYVICAATGLLPGFAQVSPEGLWSGFDIDICRAIAAAVFGDPSKVEFRPLSGQSRFAHLATGDIDVVSRNAAWTMARDTQYGVTYAGVSFYDGQAFMVPDRVGAVSAYELEDITICVAGGSESETMMEEFFFRNQVSFDTLVYEDREDLALAYRSSQCDALTGSASWLQAVRRTLPEPSAHSILPERLSKDAFGPVVRSNDAQWRDIIAMTLNVLITAEELGVTSANIESMLSARTMAIRRLLGVEPSVAGRLGLRETWMRDVIAAVGNYGEIYARHFGSNTSSALLRGQNALWTNGGLMYAPTLR</sequence>
<evidence type="ECO:0000313" key="8">
    <source>
        <dbReference type="Proteomes" id="UP000253759"/>
    </source>
</evidence>
<dbReference type="InterPro" id="IPR051455">
    <property type="entry name" value="Bact_solute-bind_prot3"/>
</dbReference>
<dbReference type="PANTHER" id="PTHR30085:SF7">
    <property type="entry name" value="AMINO-ACID ABC TRANSPORTER-BINDING PROTEIN YHDW-RELATED"/>
    <property type="match status" value="1"/>
</dbReference>
<dbReference type="Gene3D" id="3.40.190.10">
    <property type="entry name" value="Periplasmic binding protein-like II"/>
    <property type="match status" value="2"/>
</dbReference>
<evidence type="ECO:0000256" key="2">
    <source>
        <dbReference type="ARBA" id="ARBA00022448"/>
    </source>
</evidence>
<keyword evidence="8" id="KW-1185">Reference proteome</keyword>
<dbReference type="SMART" id="SM00062">
    <property type="entry name" value="PBPb"/>
    <property type="match status" value="1"/>
</dbReference>
<feature type="signal peptide" evidence="5">
    <location>
        <begin position="1"/>
        <end position="18"/>
    </location>
</feature>
<evidence type="ECO:0000259" key="6">
    <source>
        <dbReference type="SMART" id="SM00062"/>
    </source>
</evidence>
<dbReference type="Pfam" id="PF00497">
    <property type="entry name" value="SBP_bac_3"/>
    <property type="match status" value="1"/>
</dbReference>
<gene>
    <name evidence="7" type="ORF">DVH29_11550</name>
</gene>
<dbReference type="PANTHER" id="PTHR30085">
    <property type="entry name" value="AMINO ACID ABC TRANSPORTER PERMEASE"/>
    <property type="match status" value="1"/>
</dbReference>
<evidence type="ECO:0000256" key="4">
    <source>
        <dbReference type="RuleBase" id="RU003744"/>
    </source>
</evidence>
<feature type="chain" id="PRO_5016851966" evidence="5">
    <location>
        <begin position="19"/>
        <end position="343"/>
    </location>
</feature>
<protein>
    <submittedName>
        <fullName evidence="7">Amino acid ABC transporter substrate-binding protein</fullName>
    </submittedName>
</protein>
<name>A0A369W1D9_9HYPH</name>
<dbReference type="PROSITE" id="PS01039">
    <property type="entry name" value="SBP_BACTERIAL_3"/>
    <property type="match status" value="1"/>
</dbReference>
<dbReference type="AlphaFoldDB" id="A0A369W1D9"/>
<dbReference type="CDD" id="cd13692">
    <property type="entry name" value="PBP2_BztA"/>
    <property type="match status" value="1"/>
</dbReference>
<dbReference type="GO" id="GO:0006865">
    <property type="term" value="P:amino acid transport"/>
    <property type="evidence" value="ECO:0007669"/>
    <property type="project" value="TreeGrafter"/>
</dbReference>
<organism evidence="7 8">
    <name type="scientific">Pelagibacterium lacus</name>
    <dbReference type="NCBI Taxonomy" id="2282655"/>
    <lineage>
        <taxon>Bacteria</taxon>
        <taxon>Pseudomonadati</taxon>
        <taxon>Pseudomonadota</taxon>
        <taxon>Alphaproteobacteria</taxon>
        <taxon>Hyphomicrobiales</taxon>
        <taxon>Devosiaceae</taxon>
        <taxon>Pelagibacterium</taxon>
    </lineage>
</organism>
<keyword evidence="2" id="KW-0813">Transport</keyword>